<dbReference type="RefSeq" id="WP_107012855.1">
    <property type="nucleotide sequence ID" value="NZ_CP028136.1"/>
</dbReference>
<name>A0A2R3Z730_9FLAO</name>
<dbReference type="InterPro" id="IPR021255">
    <property type="entry name" value="DUF2807"/>
</dbReference>
<keyword evidence="1" id="KW-0732">Signal</keyword>
<dbReference type="AlphaFoldDB" id="A0A2R3Z730"/>
<reference evidence="4" key="1">
    <citation type="submission" date="2018-03" db="EMBL/GenBank/DDBJ databases">
        <title>Gramella fulva sp. nov., isolated from a dry surface of tidal flat.</title>
        <authorList>
            <person name="Hwang S.H."/>
            <person name="Hwang W.M."/>
            <person name="Kang K."/>
            <person name="Ahn T.-Y."/>
        </authorList>
    </citation>
    <scope>NUCLEOTIDE SEQUENCE [LARGE SCALE GENOMIC DNA]</scope>
    <source>
        <strain evidence="4">SH35</strain>
    </source>
</reference>
<feature type="domain" description="Putative auto-transporter adhesin head GIN" evidence="2">
    <location>
        <begin position="37"/>
        <end position="256"/>
    </location>
</feature>
<proteinExistence type="predicted"/>
<organism evidence="3 4">
    <name type="scientific">Christiangramia fulva</name>
    <dbReference type="NCBI Taxonomy" id="2126553"/>
    <lineage>
        <taxon>Bacteria</taxon>
        <taxon>Pseudomonadati</taxon>
        <taxon>Bacteroidota</taxon>
        <taxon>Flavobacteriia</taxon>
        <taxon>Flavobacteriales</taxon>
        <taxon>Flavobacteriaceae</taxon>
        <taxon>Christiangramia</taxon>
    </lineage>
</organism>
<evidence type="ECO:0000256" key="1">
    <source>
        <dbReference type="SAM" id="SignalP"/>
    </source>
</evidence>
<dbReference type="Gene3D" id="2.160.20.120">
    <property type="match status" value="1"/>
</dbReference>
<dbReference type="KEGG" id="grs:C7S20_12910"/>
<dbReference type="Pfam" id="PF10988">
    <property type="entry name" value="DUF2807"/>
    <property type="match status" value="1"/>
</dbReference>
<protein>
    <recommendedName>
        <fullName evidence="2">Putative auto-transporter adhesin head GIN domain-containing protein</fullName>
    </recommendedName>
</protein>
<gene>
    <name evidence="3" type="ORF">C7S20_12910</name>
</gene>
<keyword evidence="4" id="KW-1185">Reference proteome</keyword>
<evidence type="ECO:0000313" key="4">
    <source>
        <dbReference type="Proteomes" id="UP000241507"/>
    </source>
</evidence>
<evidence type="ECO:0000313" key="3">
    <source>
        <dbReference type="EMBL" id="AVR46081.1"/>
    </source>
</evidence>
<accession>A0A2R3Z730</accession>
<dbReference type="EMBL" id="CP028136">
    <property type="protein sequence ID" value="AVR46081.1"/>
    <property type="molecule type" value="Genomic_DNA"/>
</dbReference>
<evidence type="ECO:0000259" key="2">
    <source>
        <dbReference type="Pfam" id="PF10988"/>
    </source>
</evidence>
<feature type="chain" id="PRO_5015328092" description="Putative auto-transporter adhesin head GIN domain-containing protein" evidence="1">
    <location>
        <begin position="21"/>
        <end position="279"/>
    </location>
</feature>
<feature type="signal peptide" evidence="1">
    <location>
        <begin position="1"/>
        <end position="20"/>
    </location>
</feature>
<dbReference type="OrthoDB" id="1419485at2"/>
<dbReference type="Proteomes" id="UP000241507">
    <property type="component" value="Chromosome"/>
</dbReference>
<dbReference type="PROSITE" id="PS51257">
    <property type="entry name" value="PROKAR_LIPOPROTEIN"/>
    <property type="match status" value="1"/>
</dbReference>
<sequence>MVKKLPFILLLIMISCGAQEKVKGSRNVKTEKFNLTPFHSIQIAGEFEVSIVKGSRPKLEIKADDNLIDLIQSEVIDGVLYIKPIKEISRAKSQKIQITFQDTLKSINISDKVELESEEDLYVEDFQLETKNKSKAFLSLTANSFNLIHGDDAKAELNVTAKESYFQLNQSSDVKALVNAPLFKVDIYEKASARIEGEIQDFDLRAGQSSKFDGEKLTAENATVLAQGRSDNKINVSEKLEISATGNSKTEIYNSPQINLTQFTDEAVIAKKESKKGLF</sequence>